<keyword evidence="3" id="KW-1185">Reference proteome</keyword>
<dbReference type="Proteomes" id="UP000461880">
    <property type="component" value="Unassembled WGS sequence"/>
</dbReference>
<reference evidence="2 3" key="1">
    <citation type="submission" date="2019-08" db="EMBL/GenBank/DDBJ databases">
        <title>In-depth cultivation of the pig gut microbiome towards novel bacterial diversity and tailored functional studies.</title>
        <authorList>
            <person name="Wylensek D."/>
            <person name="Hitch T.C.A."/>
            <person name="Clavel T."/>
        </authorList>
    </citation>
    <scope>NUCLEOTIDE SEQUENCE [LARGE SCALE GENOMIC DNA]</scope>
    <source>
        <strain evidence="2 3">Oil+RF-744-GAM-WT-6</strain>
    </source>
</reference>
<dbReference type="PANTHER" id="PTHR40446:SF2">
    <property type="entry name" value="N-ACETYLGLUCOSAMINE-1-PHOSPHODIESTER ALPHA-N-ACETYLGLUCOSAMINIDASE"/>
    <property type="match status" value="1"/>
</dbReference>
<dbReference type="GO" id="GO:0016798">
    <property type="term" value="F:hydrolase activity, acting on glycosyl bonds"/>
    <property type="evidence" value="ECO:0007669"/>
    <property type="project" value="UniProtKB-KW"/>
</dbReference>
<name>A0A7X2NT16_9FIRM</name>
<evidence type="ECO:0000313" key="2">
    <source>
        <dbReference type="EMBL" id="MSS58918.1"/>
    </source>
</evidence>
<evidence type="ECO:0000259" key="1">
    <source>
        <dbReference type="Pfam" id="PF09992"/>
    </source>
</evidence>
<proteinExistence type="predicted"/>
<evidence type="ECO:0000313" key="3">
    <source>
        <dbReference type="Proteomes" id="UP000461880"/>
    </source>
</evidence>
<dbReference type="EMBL" id="VUMN01000019">
    <property type="protein sequence ID" value="MSS58918.1"/>
    <property type="molecule type" value="Genomic_DNA"/>
</dbReference>
<dbReference type="PANTHER" id="PTHR40446">
    <property type="entry name" value="N-ACETYLGLUCOSAMINE-1-PHOSPHODIESTER ALPHA-N-ACETYLGLUCOSAMINIDASE"/>
    <property type="match status" value="1"/>
</dbReference>
<comment type="caution">
    <text evidence="2">The sequence shown here is derived from an EMBL/GenBank/DDBJ whole genome shotgun (WGS) entry which is preliminary data.</text>
</comment>
<keyword evidence="2" id="KW-0326">Glycosidase</keyword>
<sequence length="341" mass="38561">MMLVRWNSYTRGDMKTIEIAAAVLVCFSASVSSAVPVSGSSMIRNSWNEKRKVHTLQRRISTAINVYAENGTVPRIRHEEGVYEGVEYDILRVDPDEHTFLKVDYSETPEYLDELYDPDLEKEGFTRAAGINAGFFDNTKIAYGRPVGGVMVNGEWTNWNGEENTPAYGSGFATVYFNRGKMEIRYHGWENGAWKGDEDWSYWCGYAIEAENAVSGAFTYFIDGKEQDITDGEHGAIDYHKTRRALTILAQKEDLQYLLIEFYGGLSEEKVLEFLREEGVMDAIRMDGGGSTSMVYLESEVNQEYPVCPADPDLPQFGAEAIAERQRRGTGFVAGDKKYFW</sequence>
<gene>
    <name evidence="2" type="ORF">FYJ51_08355</name>
</gene>
<protein>
    <submittedName>
        <fullName evidence="2">Phosphodiester glycosidase family protein</fullName>
    </submittedName>
</protein>
<keyword evidence="2" id="KW-0378">Hydrolase</keyword>
<dbReference type="AlphaFoldDB" id="A0A7X2NT16"/>
<dbReference type="Pfam" id="PF09992">
    <property type="entry name" value="NAGPA"/>
    <property type="match status" value="1"/>
</dbReference>
<dbReference type="InterPro" id="IPR018711">
    <property type="entry name" value="NAGPA"/>
</dbReference>
<feature type="domain" description="Phosphodiester glycosidase" evidence="1">
    <location>
        <begin position="128"/>
        <end position="306"/>
    </location>
</feature>
<organism evidence="2 3">
    <name type="scientific">Stecheria intestinalis</name>
    <dbReference type="NCBI Taxonomy" id="2606630"/>
    <lineage>
        <taxon>Bacteria</taxon>
        <taxon>Bacillati</taxon>
        <taxon>Bacillota</taxon>
        <taxon>Erysipelotrichia</taxon>
        <taxon>Erysipelotrichales</taxon>
        <taxon>Erysipelotrichaceae</taxon>
        <taxon>Stecheria</taxon>
    </lineage>
</organism>
<accession>A0A7X2NT16</accession>